<dbReference type="InterPro" id="IPR038726">
    <property type="entry name" value="PDDEXK_AddAB-type"/>
</dbReference>
<evidence type="ECO:0000313" key="13">
    <source>
        <dbReference type="Proteomes" id="UP001157091"/>
    </source>
</evidence>
<dbReference type="Proteomes" id="UP001157091">
    <property type="component" value="Unassembled WGS sequence"/>
</dbReference>
<evidence type="ECO:0000256" key="6">
    <source>
        <dbReference type="ARBA" id="ARBA00022839"/>
    </source>
</evidence>
<evidence type="ECO:0000256" key="3">
    <source>
        <dbReference type="ARBA" id="ARBA00022763"/>
    </source>
</evidence>
<dbReference type="EMBL" id="BSUK01000001">
    <property type="protein sequence ID" value="GMA22508.1"/>
    <property type="molecule type" value="Genomic_DNA"/>
</dbReference>
<evidence type="ECO:0000256" key="4">
    <source>
        <dbReference type="ARBA" id="ARBA00022801"/>
    </source>
</evidence>
<dbReference type="InterPro" id="IPR011604">
    <property type="entry name" value="PDDEXK-like_dom_sf"/>
</dbReference>
<dbReference type="Pfam" id="PF12705">
    <property type="entry name" value="PDDEXK_1"/>
    <property type="match status" value="1"/>
</dbReference>
<sequence>MAVVARAGGQLAALRRGLLAAQVPVNLLGSDVPLRDEPAVRPLLEVVGIALDLEAAVDPDVDAASPVDPDVVADLLTSPVGGLDVVGLRRLRRALRAEERAGGGGRASDALLAEVVEHPSRAATLPATVRTPAERVARVVEAARVAAREPDADAQSVLWAAWDATGLAERWQRLALEGGTAGARADRDLDAVLALFRAAETFVDRLPQASARAFLDYLGSQDLPADTLAAQAVGAGSVSALTPAGAAGGEWDVVVVTGVQDGVWPDLRLRDSLLGSQALVELLARRELGGTEGEAGAAARRAVLADELRAFAVAVSRARRRLVVTAVDDADERPSVFLDLVQAAPEEGRTPRRREASLDLRGLVASLRRDLVEDAVTAGSAGPGAAEPRNAAALLADLARAGVSGADPAGWYGAGDVTSDAPLHPGDERVVVSPSRVELVDACALRWALETAGGTAPDATVQTLGTLVHAVAEALPDGGHAALAAELDRRFPELGLTPGWPATQTRRRADAMVERLAGYLKDRTALAVEVPFRVDIGERATLRGVIDRVEATDDPGAVEVVDLKTGRNAPSKADTEQHAQLGAYQLAVELGGLDGSKQPEGGPGADLPDGARPAGARLVYLGTGRNAALRDQPALDEQPDGGAWAAELVDGVARTMAGSAFLAQENRLCGSCPVRRTCPAQPEGRQVIA</sequence>
<keyword evidence="8" id="KW-0238">DNA-binding</keyword>
<keyword evidence="5" id="KW-0347">Helicase</keyword>
<feature type="region of interest" description="Disordered" evidence="10">
    <location>
        <begin position="592"/>
        <end position="613"/>
    </location>
</feature>
<keyword evidence="2" id="KW-0547">Nucleotide-binding</keyword>
<accession>A0ABQ6HXU5</accession>
<name>A0ABQ6HXU5_9MICO</name>
<evidence type="ECO:0000256" key="9">
    <source>
        <dbReference type="ARBA" id="ARBA00023204"/>
    </source>
</evidence>
<keyword evidence="3" id="KW-0227">DNA damage</keyword>
<evidence type="ECO:0000313" key="12">
    <source>
        <dbReference type="EMBL" id="GMA22508.1"/>
    </source>
</evidence>
<evidence type="ECO:0000256" key="1">
    <source>
        <dbReference type="ARBA" id="ARBA00022722"/>
    </source>
</evidence>
<keyword evidence="4" id="KW-0378">Hydrolase</keyword>
<comment type="caution">
    <text evidence="12">The sequence shown here is derived from an EMBL/GenBank/DDBJ whole genome shotgun (WGS) entry which is preliminary data.</text>
</comment>
<dbReference type="SUPFAM" id="SSF52540">
    <property type="entry name" value="P-loop containing nucleoside triphosphate hydrolases"/>
    <property type="match status" value="1"/>
</dbReference>
<evidence type="ECO:0000256" key="2">
    <source>
        <dbReference type="ARBA" id="ARBA00022741"/>
    </source>
</evidence>
<dbReference type="Gene3D" id="3.90.320.10">
    <property type="match status" value="1"/>
</dbReference>
<dbReference type="Gene3D" id="3.40.50.300">
    <property type="entry name" value="P-loop containing nucleotide triphosphate hydrolases"/>
    <property type="match status" value="1"/>
</dbReference>
<dbReference type="InterPro" id="IPR014017">
    <property type="entry name" value="DNA_helicase_UvrD-like_C"/>
</dbReference>
<organism evidence="12 13">
    <name type="scientific">Luteimicrobium album</name>
    <dbReference type="NCBI Taxonomy" id="1054550"/>
    <lineage>
        <taxon>Bacteria</taxon>
        <taxon>Bacillati</taxon>
        <taxon>Actinomycetota</taxon>
        <taxon>Actinomycetes</taxon>
        <taxon>Micrococcales</taxon>
        <taxon>Luteimicrobium</taxon>
    </lineage>
</organism>
<dbReference type="RefSeq" id="WP_284294898.1">
    <property type="nucleotide sequence ID" value="NZ_BSUK01000001.1"/>
</dbReference>
<evidence type="ECO:0000256" key="7">
    <source>
        <dbReference type="ARBA" id="ARBA00022840"/>
    </source>
</evidence>
<evidence type="ECO:0000259" key="11">
    <source>
        <dbReference type="PROSITE" id="PS51217"/>
    </source>
</evidence>
<proteinExistence type="predicted"/>
<keyword evidence="1" id="KW-0540">Nuclease</keyword>
<evidence type="ECO:0000256" key="8">
    <source>
        <dbReference type="ARBA" id="ARBA00023125"/>
    </source>
</evidence>
<protein>
    <recommendedName>
        <fullName evidence="11">UvrD-like helicase C-terminal domain-containing protein</fullName>
    </recommendedName>
</protein>
<keyword evidence="13" id="KW-1185">Reference proteome</keyword>
<feature type="domain" description="UvrD-like helicase C-terminal" evidence="11">
    <location>
        <begin position="1"/>
        <end position="248"/>
    </location>
</feature>
<dbReference type="InterPro" id="IPR027417">
    <property type="entry name" value="P-loop_NTPase"/>
</dbReference>
<dbReference type="PROSITE" id="PS51217">
    <property type="entry name" value="UVRD_HELICASE_CTER"/>
    <property type="match status" value="1"/>
</dbReference>
<keyword evidence="9" id="KW-0234">DNA repair</keyword>
<evidence type="ECO:0000256" key="5">
    <source>
        <dbReference type="ARBA" id="ARBA00022806"/>
    </source>
</evidence>
<keyword evidence="7" id="KW-0067">ATP-binding</keyword>
<evidence type="ECO:0000256" key="10">
    <source>
        <dbReference type="SAM" id="MobiDB-lite"/>
    </source>
</evidence>
<reference evidence="13" key="1">
    <citation type="journal article" date="2019" name="Int. J. Syst. Evol. Microbiol.">
        <title>The Global Catalogue of Microorganisms (GCM) 10K type strain sequencing project: providing services to taxonomists for standard genome sequencing and annotation.</title>
        <authorList>
            <consortium name="The Broad Institute Genomics Platform"/>
            <consortium name="The Broad Institute Genome Sequencing Center for Infectious Disease"/>
            <person name="Wu L."/>
            <person name="Ma J."/>
        </authorList>
    </citation>
    <scope>NUCLEOTIDE SEQUENCE [LARGE SCALE GENOMIC DNA]</scope>
    <source>
        <strain evidence="13">NBRC 106348</strain>
    </source>
</reference>
<gene>
    <name evidence="12" type="ORF">GCM10025864_02670</name>
</gene>
<keyword evidence="6" id="KW-0269">Exonuclease</keyword>